<accession>A0ACB5UPW7</accession>
<comment type="caution">
    <text evidence="1">The sequence shown here is derived from an EMBL/GenBank/DDBJ whole genome shotgun (WGS) entry which is preliminary data.</text>
</comment>
<protein>
    <submittedName>
        <fullName evidence="1">Uncharacterized protein</fullName>
    </submittedName>
</protein>
<evidence type="ECO:0000313" key="2">
    <source>
        <dbReference type="Proteomes" id="UP001374599"/>
    </source>
</evidence>
<proteinExistence type="predicted"/>
<gene>
    <name evidence="1" type="ORF">AN2V17_38370</name>
</gene>
<keyword evidence="2" id="KW-1185">Reference proteome</keyword>
<reference evidence="1" key="1">
    <citation type="submission" date="2023-09" db="EMBL/GenBank/DDBJ databases">
        <title>Vallitalea sediminicola and Vallitalea maricola sp. nov., anaerobic bacteria isolated from marine sediment.</title>
        <authorList>
            <person name="Hirano S."/>
            <person name="Maeda A."/>
            <person name="Terahara T."/>
            <person name="Mori K."/>
            <person name="Hamada M."/>
            <person name="Matsumoto R."/>
            <person name="Kobayashi T."/>
        </authorList>
    </citation>
    <scope>NUCLEOTIDE SEQUENCE</scope>
    <source>
        <strain evidence="1">AN17-2</strain>
    </source>
</reference>
<sequence>MNIELFNGETIEIDKVRELEKILNVKFPEDYVQFIIENNGAYVIRNDAFMANGRIESINNFHSIQEHYHFTDDEYPKKVISIARDA</sequence>
<name>A0ACB5UPW7_9FIRM</name>
<dbReference type="Proteomes" id="UP001374599">
    <property type="component" value="Unassembled WGS sequence"/>
</dbReference>
<organism evidence="1 2">
    <name type="scientific">Vallitalea maricola</name>
    <dbReference type="NCBI Taxonomy" id="3074433"/>
    <lineage>
        <taxon>Bacteria</taxon>
        <taxon>Bacillati</taxon>
        <taxon>Bacillota</taxon>
        <taxon>Clostridia</taxon>
        <taxon>Lachnospirales</taxon>
        <taxon>Vallitaleaceae</taxon>
        <taxon>Vallitalea</taxon>
    </lineage>
</organism>
<dbReference type="EMBL" id="BTPU01000076">
    <property type="protein sequence ID" value="GMQ64599.1"/>
    <property type="molecule type" value="Genomic_DNA"/>
</dbReference>
<evidence type="ECO:0000313" key="1">
    <source>
        <dbReference type="EMBL" id="GMQ64599.1"/>
    </source>
</evidence>